<evidence type="ECO:0000313" key="1">
    <source>
        <dbReference type="EMBL" id="KAB2627489.1"/>
    </source>
</evidence>
<name>A0A5N5HHL8_9ROSA</name>
<sequence length="157" mass="18277">MALRRVVGSSNYIPKFGRLAASNRLFGIGGHERYVFKPTKNRKPEGFDYHMYLGGLGPARFATLEFNKLKNAQLQISRVLRVKGMHFREEFRNSSEFYRRCYLMMLEAVGADGVKLYKTEIRVDSIDSNMALQDFCVIDDKKRPIILYHHLDNFFAE</sequence>
<dbReference type="EMBL" id="SMOL01000157">
    <property type="protein sequence ID" value="KAB2627489.1"/>
    <property type="molecule type" value="Genomic_DNA"/>
</dbReference>
<dbReference type="OrthoDB" id="1158912at2759"/>
<comment type="caution">
    <text evidence="1">The sequence shown here is derived from an EMBL/GenBank/DDBJ whole genome shotgun (WGS) entry which is preliminary data.</text>
</comment>
<dbReference type="Gene3D" id="3.10.450.10">
    <property type="match status" value="1"/>
</dbReference>
<accession>A0A5N5HHL8</accession>
<keyword evidence="2" id="KW-1185">Reference proteome</keyword>
<reference evidence="2" key="2">
    <citation type="submission" date="2019-10" db="EMBL/GenBank/DDBJ databases">
        <title>A de novo genome assembly of a pear dwarfing rootstock.</title>
        <authorList>
            <person name="Wang F."/>
            <person name="Wang J."/>
            <person name="Li S."/>
            <person name="Zhang Y."/>
            <person name="Fang M."/>
            <person name="Ma L."/>
            <person name="Zhao Y."/>
            <person name="Jiang S."/>
        </authorList>
    </citation>
    <scope>NUCLEOTIDE SEQUENCE [LARGE SCALE GENOMIC DNA]</scope>
</reference>
<dbReference type="Proteomes" id="UP000327157">
    <property type="component" value="Chromosome 2"/>
</dbReference>
<dbReference type="AlphaFoldDB" id="A0A5N5HHL8"/>
<evidence type="ECO:0000313" key="2">
    <source>
        <dbReference type="Proteomes" id="UP000327157"/>
    </source>
</evidence>
<organism evidence="1 2">
    <name type="scientific">Pyrus ussuriensis x Pyrus communis</name>
    <dbReference type="NCBI Taxonomy" id="2448454"/>
    <lineage>
        <taxon>Eukaryota</taxon>
        <taxon>Viridiplantae</taxon>
        <taxon>Streptophyta</taxon>
        <taxon>Embryophyta</taxon>
        <taxon>Tracheophyta</taxon>
        <taxon>Spermatophyta</taxon>
        <taxon>Magnoliopsida</taxon>
        <taxon>eudicotyledons</taxon>
        <taxon>Gunneridae</taxon>
        <taxon>Pentapetalae</taxon>
        <taxon>rosids</taxon>
        <taxon>fabids</taxon>
        <taxon>Rosales</taxon>
        <taxon>Rosaceae</taxon>
        <taxon>Amygdaloideae</taxon>
        <taxon>Maleae</taxon>
        <taxon>Pyrus</taxon>
    </lineage>
</organism>
<protein>
    <submittedName>
        <fullName evidence="1">Uncharacterized protein</fullName>
    </submittedName>
</protein>
<gene>
    <name evidence="1" type="ORF">D8674_021107</name>
</gene>
<proteinExistence type="predicted"/>
<reference evidence="1 2" key="1">
    <citation type="submission" date="2019-09" db="EMBL/GenBank/DDBJ databases">
        <authorList>
            <person name="Ou C."/>
        </authorList>
    </citation>
    <scope>NUCLEOTIDE SEQUENCE [LARGE SCALE GENOMIC DNA]</scope>
    <source>
        <strain evidence="1">S2</strain>
        <tissue evidence="1">Leaf</tissue>
    </source>
</reference>
<reference evidence="1 2" key="3">
    <citation type="submission" date="2019-11" db="EMBL/GenBank/DDBJ databases">
        <title>A de novo genome assembly of a pear dwarfing rootstock.</title>
        <authorList>
            <person name="Wang F."/>
            <person name="Wang J."/>
            <person name="Li S."/>
            <person name="Zhang Y."/>
            <person name="Fang M."/>
            <person name="Ma L."/>
            <person name="Zhao Y."/>
            <person name="Jiang S."/>
        </authorList>
    </citation>
    <scope>NUCLEOTIDE SEQUENCE [LARGE SCALE GENOMIC DNA]</scope>
    <source>
        <strain evidence="1">S2</strain>
        <tissue evidence="1">Leaf</tissue>
    </source>
</reference>